<proteinExistence type="predicted"/>
<reference evidence="1 2" key="1">
    <citation type="submission" date="2024-01" db="EMBL/GenBank/DDBJ databases">
        <title>The complete chloroplast genome sequence of Lithospermum erythrorhizon: insights into the phylogenetic relationship among Boraginaceae species and the maternal lineages of purple gromwells.</title>
        <authorList>
            <person name="Okada T."/>
            <person name="Watanabe K."/>
        </authorList>
    </citation>
    <scope>NUCLEOTIDE SEQUENCE [LARGE SCALE GENOMIC DNA]</scope>
</reference>
<dbReference type="EMBL" id="BAABME010002002">
    <property type="protein sequence ID" value="GAA0152537.1"/>
    <property type="molecule type" value="Genomic_DNA"/>
</dbReference>
<organism evidence="1 2">
    <name type="scientific">Lithospermum erythrorhizon</name>
    <name type="common">Purple gromwell</name>
    <name type="synonym">Lithospermum officinale var. erythrorhizon</name>
    <dbReference type="NCBI Taxonomy" id="34254"/>
    <lineage>
        <taxon>Eukaryota</taxon>
        <taxon>Viridiplantae</taxon>
        <taxon>Streptophyta</taxon>
        <taxon>Embryophyta</taxon>
        <taxon>Tracheophyta</taxon>
        <taxon>Spermatophyta</taxon>
        <taxon>Magnoliopsida</taxon>
        <taxon>eudicotyledons</taxon>
        <taxon>Gunneridae</taxon>
        <taxon>Pentapetalae</taxon>
        <taxon>asterids</taxon>
        <taxon>lamiids</taxon>
        <taxon>Boraginales</taxon>
        <taxon>Boraginaceae</taxon>
        <taxon>Boraginoideae</taxon>
        <taxon>Lithospermeae</taxon>
        <taxon>Lithospermum</taxon>
    </lineage>
</organism>
<evidence type="ECO:0000313" key="1">
    <source>
        <dbReference type="EMBL" id="GAA0152537.1"/>
    </source>
</evidence>
<sequence length="175" mass="20120">MACGDGKSINIWDDPWVGENYIFPFQGKKDARLTRVSHLMKEGHWDVQEVTRIVGAVDASLVLAIPLSQNQIMDRLVWNHTKSGCYLTCSGYKTGMFWFSTPWKFDTLGGPWTTLKDWWNYITTQLTERDCEDVIAQLACLLWSLWKLRNAKVFRTSHHNIISSRHITGVELLGS</sequence>
<gene>
    <name evidence="1" type="ORF">LIER_10992</name>
</gene>
<comment type="caution">
    <text evidence="1">The sequence shown here is derived from an EMBL/GenBank/DDBJ whole genome shotgun (WGS) entry which is preliminary data.</text>
</comment>
<accession>A0AAV3PNQ3</accession>
<evidence type="ECO:0000313" key="2">
    <source>
        <dbReference type="Proteomes" id="UP001454036"/>
    </source>
</evidence>
<dbReference type="Proteomes" id="UP001454036">
    <property type="component" value="Unassembled WGS sequence"/>
</dbReference>
<name>A0AAV3PNQ3_LITER</name>
<dbReference type="AlphaFoldDB" id="A0AAV3PNQ3"/>
<protein>
    <submittedName>
        <fullName evidence="1">Uncharacterized protein</fullName>
    </submittedName>
</protein>
<keyword evidence="2" id="KW-1185">Reference proteome</keyword>